<sequence length="304" mass="34162">MWAHSETDETDSSCSEDNSICGICRQALQVPRTLPCRHVFCGACLDDLARRQSPLVCPICESPAREPALSCTIPQQGKAVVGLSLVKAVPTRRKSFEKCSEHPQKWLALQCRQCAVDIFKRCLGGTPAKQVDSKQRTEDFLRNLDNLIKSSTENHLQTKQRISDQYDLRVQKLLHRRDVLLREVDDNLEHNMAAIAREGEIAQNQLKELNKVQSIKGKKGKLTNKSRNYIAIPVLPQPSTTSFEAIDADLECFIGRVTIHRPDQECENGGKKTDGDEDVGCFSSPTNKKESMISYLSCLFLYNI</sequence>
<dbReference type="Proteomes" id="UP000515135">
    <property type="component" value="Unplaced"/>
</dbReference>
<dbReference type="AlphaFoldDB" id="A0A6P4XNT8"/>
<evidence type="ECO:0000313" key="7">
    <source>
        <dbReference type="RefSeq" id="XP_019613733.1"/>
    </source>
</evidence>
<accession>A0A6P4XNT8</accession>
<dbReference type="GO" id="GO:0008270">
    <property type="term" value="F:zinc ion binding"/>
    <property type="evidence" value="ECO:0007669"/>
    <property type="project" value="UniProtKB-KW"/>
</dbReference>
<dbReference type="GeneID" id="109461778"/>
<dbReference type="KEGG" id="bbel:109461778"/>
<evidence type="ECO:0000256" key="3">
    <source>
        <dbReference type="ARBA" id="ARBA00022833"/>
    </source>
</evidence>
<feature type="domain" description="RING-type" evidence="5">
    <location>
        <begin position="21"/>
        <end position="61"/>
    </location>
</feature>
<dbReference type="RefSeq" id="XP_019613733.1">
    <property type="nucleotide sequence ID" value="XM_019758174.1"/>
</dbReference>
<keyword evidence="3" id="KW-0862">Zinc</keyword>
<proteinExistence type="predicted"/>
<dbReference type="SUPFAM" id="SSF57850">
    <property type="entry name" value="RING/U-box"/>
    <property type="match status" value="1"/>
</dbReference>
<evidence type="ECO:0000256" key="2">
    <source>
        <dbReference type="ARBA" id="ARBA00022771"/>
    </source>
</evidence>
<dbReference type="Gene3D" id="3.30.40.10">
    <property type="entry name" value="Zinc/RING finger domain, C3HC4 (zinc finger)"/>
    <property type="match status" value="1"/>
</dbReference>
<gene>
    <name evidence="7" type="primary">LOC109461778</name>
</gene>
<dbReference type="PROSITE" id="PS50089">
    <property type="entry name" value="ZF_RING_2"/>
    <property type="match status" value="1"/>
</dbReference>
<dbReference type="OrthoDB" id="120976at2759"/>
<evidence type="ECO:0000256" key="4">
    <source>
        <dbReference type="PROSITE-ProRule" id="PRU00175"/>
    </source>
</evidence>
<dbReference type="SMART" id="SM00184">
    <property type="entry name" value="RING"/>
    <property type="match status" value="1"/>
</dbReference>
<organism evidence="6 7">
    <name type="scientific">Branchiostoma belcheri</name>
    <name type="common">Amphioxus</name>
    <dbReference type="NCBI Taxonomy" id="7741"/>
    <lineage>
        <taxon>Eukaryota</taxon>
        <taxon>Metazoa</taxon>
        <taxon>Chordata</taxon>
        <taxon>Cephalochordata</taxon>
        <taxon>Leptocardii</taxon>
        <taxon>Amphioxiformes</taxon>
        <taxon>Branchiostomatidae</taxon>
        <taxon>Branchiostoma</taxon>
    </lineage>
</organism>
<keyword evidence="2 4" id="KW-0863">Zinc-finger</keyword>
<dbReference type="InterPro" id="IPR027370">
    <property type="entry name" value="Znf-RING_euk"/>
</dbReference>
<name>A0A6P4XNT8_BRABE</name>
<dbReference type="InterPro" id="IPR001841">
    <property type="entry name" value="Znf_RING"/>
</dbReference>
<keyword evidence="1" id="KW-0479">Metal-binding</keyword>
<protein>
    <submittedName>
        <fullName evidence="7">Nuclear factor 7, ovary-like</fullName>
    </submittedName>
</protein>
<dbReference type="PROSITE" id="PS00518">
    <property type="entry name" value="ZF_RING_1"/>
    <property type="match status" value="1"/>
</dbReference>
<evidence type="ECO:0000256" key="1">
    <source>
        <dbReference type="ARBA" id="ARBA00022723"/>
    </source>
</evidence>
<evidence type="ECO:0000313" key="6">
    <source>
        <dbReference type="Proteomes" id="UP000515135"/>
    </source>
</evidence>
<evidence type="ECO:0000259" key="5">
    <source>
        <dbReference type="PROSITE" id="PS50089"/>
    </source>
</evidence>
<dbReference type="Pfam" id="PF13445">
    <property type="entry name" value="zf-RING_UBOX"/>
    <property type="match status" value="1"/>
</dbReference>
<dbReference type="InterPro" id="IPR013083">
    <property type="entry name" value="Znf_RING/FYVE/PHD"/>
</dbReference>
<reference evidence="7" key="1">
    <citation type="submission" date="2025-08" db="UniProtKB">
        <authorList>
            <consortium name="RefSeq"/>
        </authorList>
    </citation>
    <scope>IDENTIFICATION</scope>
    <source>
        <tissue evidence="7">Gonad</tissue>
    </source>
</reference>
<keyword evidence="6" id="KW-1185">Reference proteome</keyword>
<dbReference type="InterPro" id="IPR017907">
    <property type="entry name" value="Znf_RING_CS"/>
</dbReference>